<gene>
    <name evidence="1" type="ORF">OBO34_20525</name>
</gene>
<accession>A0A9J6QYW3</accession>
<sequence length="196" mass="23249">MKNKTVRITERSKTIDQAVAEKMKSLNVKFLGLFNPVPYEMVSYRPVLVPYNMLIYYYSMQKGPQKTKFLNRQGEIAIIFDANEVHGFHFDLVEKERFRTKSNNLSELDQPFELLQKNCTEQEMEQKCYDMIRYKYLQRISRGRSEIKLRKKNEFYRPAVEMVVAARGKEMVKYAYLDQYALSSEHISGLKVRLDS</sequence>
<keyword evidence="2" id="KW-1185">Reference proteome</keyword>
<dbReference type="EMBL" id="JAOSHN010000012">
    <property type="protein sequence ID" value="MCU7380702.1"/>
    <property type="molecule type" value="Genomic_DNA"/>
</dbReference>
<evidence type="ECO:0000313" key="1">
    <source>
        <dbReference type="EMBL" id="MCU7380702.1"/>
    </source>
</evidence>
<dbReference type="Proteomes" id="UP001065549">
    <property type="component" value="Unassembled WGS sequence"/>
</dbReference>
<organism evidence="1 2">
    <name type="scientific">Hominibacterium faecale</name>
    <dbReference type="NCBI Taxonomy" id="2839743"/>
    <lineage>
        <taxon>Bacteria</taxon>
        <taxon>Bacillati</taxon>
        <taxon>Bacillota</taxon>
        <taxon>Clostridia</taxon>
        <taxon>Peptostreptococcales</taxon>
        <taxon>Anaerovoracaceae</taxon>
        <taxon>Hominibacterium</taxon>
    </lineage>
</organism>
<reference evidence="1" key="1">
    <citation type="submission" date="2022-09" db="EMBL/GenBank/DDBJ databases">
        <title>Culturomic study of gut microbiota in children with autism spectrum disorder.</title>
        <authorList>
            <person name="Efimov B.A."/>
            <person name="Chaplin A.V."/>
            <person name="Sokolova S.R."/>
            <person name="Pikina A.P."/>
            <person name="Korzhanova M."/>
            <person name="Belova V."/>
            <person name="Korostin D."/>
        </authorList>
    </citation>
    <scope>NUCLEOTIDE SEQUENCE</scope>
    <source>
        <strain evidence="1">ASD5510</strain>
    </source>
</reference>
<protein>
    <submittedName>
        <fullName evidence="1">Uncharacterized protein</fullName>
    </submittedName>
</protein>
<dbReference type="RefSeq" id="WP_148398380.1">
    <property type="nucleotide sequence ID" value="NZ_JAJAGH010000009.1"/>
</dbReference>
<comment type="caution">
    <text evidence="1">The sequence shown here is derived from an EMBL/GenBank/DDBJ whole genome shotgun (WGS) entry which is preliminary data.</text>
</comment>
<name>A0A9J6QYW3_9FIRM</name>
<dbReference type="AlphaFoldDB" id="A0A9J6QYW3"/>
<proteinExistence type="predicted"/>
<evidence type="ECO:0000313" key="2">
    <source>
        <dbReference type="Proteomes" id="UP001065549"/>
    </source>
</evidence>